<feature type="region of interest" description="Disordered" evidence="1">
    <location>
        <begin position="1"/>
        <end position="23"/>
    </location>
</feature>
<evidence type="ECO:0000256" key="1">
    <source>
        <dbReference type="SAM" id="MobiDB-lite"/>
    </source>
</evidence>
<sequence length="104" mass="10826">GKKGDVAAVDSLSPQANDAEGGRRVTTVAIPQVAEARAHQIAGRRQAIDVGGGRRTRGSARVASPSEARTGTRERVAQEPGEGKATGEAPPVHKKDVITFQSFL</sequence>
<organism evidence="2 3">
    <name type="scientific">Colocasia esculenta</name>
    <name type="common">Wild taro</name>
    <name type="synonym">Arum esculentum</name>
    <dbReference type="NCBI Taxonomy" id="4460"/>
    <lineage>
        <taxon>Eukaryota</taxon>
        <taxon>Viridiplantae</taxon>
        <taxon>Streptophyta</taxon>
        <taxon>Embryophyta</taxon>
        <taxon>Tracheophyta</taxon>
        <taxon>Spermatophyta</taxon>
        <taxon>Magnoliopsida</taxon>
        <taxon>Liliopsida</taxon>
        <taxon>Araceae</taxon>
        <taxon>Aroideae</taxon>
        <taxon>Colocasieae</taxon>
        <taxon>Colocasia</taxon>
    </lineage>
</organism>
<protein>
    <submittedName>
        <fullName evidence="2">Uncharacterized protein</fullName>
    </submittedName>
</protein>
<dbReference type="AlphaFoldDB" id="A0A843WV94"/>
<feature type="region of interest" description="Disordered" evidence="1">
    <location>
        <begin position="49"/>
        <end position="93"/>
    </location>
</feature>
<name>A0A843WV94_COLES</name>
<keyword evidence="3" id="KW-1185">Reference proteome</keyword>
<dbReference type="EMBL" id="NMUH01005970">
    <property type="protein sequence ID" value="MQM14129.1"/>
    <property type="molecule type" value="Genomic_DNA"/>
</dbReference>
<comment type="caution">
    <text evidence="2">The sequence shown here is derived from an EMBL/GenBank/DDBJ whole genome shotgun (WGS) entry which is preliminary data.</text>
</comment>
<evidence type="ECO:0000313" key="2">
    <source>
        <dbReference type="EMBL" id="MQM14129.1"/>
    </source>
</evidence>
<dbReference type="Proteomes" id="UP000652761">
    <property type="component" value="Unassembled WGS sequence"/>
</dbReference>
<accession>A0A843WV94</accession>
<proteinExistence type="predicted"/>
<gene>
    <name evidence="2" type="ORF">Taro_047059</name>
</gene>
<feature type="non-terminal residue" evidence="2">
    <location>
        <position position="104"/>
    </location>
</feature>
<evidence type="ECO:0000313" key="3">
    <source>
        <dbReference type="Proteomes" id="UP000652761"/>
    </source>
</evidence>
<reference evidence="2" key="1">
    <citation type="submission" date="2017-07" db="EMBL/GenBank/DDBJ databases">
        <title>Taro Niue Genome Assembly and Annotation.</title>
        <authorList>
            <person name="Atibalentja N."/>
            <person name="Keating K."/>
            <person name="Fields C.J."/>
        </authorList>
    </citation>
    <scope>NUCLEOTIDE SEQUENCE</scope>
    <source>
        <strain evidence="2">Niue_2</strain>
        <tissue evidence="2">Leaf</tissue>
    </source>
</reference>